<keyword evidence="3" id="KW-1185">Reference proteome</keyword>
<accession>A0A8X6MV81</accession>
<evidence type="ECO:0000313" key="2">
    <source>
        <dbReference type="EMBL" id="GFS79587.1"/>
    </source>
</evidence>
<evidence type="ECO:0000256" key="1">
    <source>
        <dbReference type="SAM" id="Phobius"/>
    </source>
</evidence>
<dbReference type="Proteomes" id="UP000887013">
    <property type="component" value="Unassembled WGS sequence"/>
</dbReference>
<organism evidence="2 3">
    <name type="scientific">Nephila pilipes</name>
    <name type="common">Giant wood spider</name>
    <name type="synonym">Nephila maculata</name>
    <dbReference type="NCBI Taxonomy" id="299642"/>
    <lineage>
        <taxon>Eukaryota</taxon>
        <taxon>Metazoa</taxon>
        <taxon>Ecdysozoa</taxon>
        <taxon>Arthropoda</taxon>
        <taxon>Chelicerata</taxon>
        <taxon>Arachnida</taxon>
        <taxon>Araneae</taxon>
        <taxon>Araneomorphae</taxon>
        <taxon>Entelegynae</taxon>
        <taxon>Araneoidea</taxon>
        <taxon>Nephilidae</taxon>
        <taxon>Nephila</taxon>
    </lineage>
</organism>
<reference evidence="2" key="1">
    <citation type="submission" date="2020-08" db="EMBL/GenBank/DDBJ databases">
        <title>Multicomponent nature underlies the extraordinary mechanical properties of spider dragline silk.</title>
        <authorList>
            <person name="Kono N."/>
            <person name="Nakamura H."/>
            <person name="Mori M."/>
            <person name="Yoshida Y."/>
            <person name="Ohtoshi R."/>
            <person name="Malay A.D."/>
            <person name="Moran D.A.P."/>
            <person name="Tomita M."/>
            <person name="Numata K."/>
            <person name="Arakawa K."/>
        </authorList>
    </citation>
    <scope>NUCLEOTIDE SEQUENCE</scope>
</reference>
<dbReference type="AlphaFoldDB" id="A0A8X6MV81"/>
<protein>
    <submittedName>
        <fullName evidence="2">Uncharacterized protein</fullName>
    </submittedName>
</protein>
<sequence>MMWETPESVLTLLILKLPLGRNSIQWAAQFNIRSLCEWQQLVLTVNIASSLYDATLIFGSIFCILFPVVFYEKRRTVVTI</sequence>
<keyword evidence="1" id="KW-1133">Transmembrane helix</keyword>
<evidence type="ECO:0000313" key="3">
    <source>
        <dbReference type="Proteomes" id="UP000887013"/>
    </source>
</evidence>
<gene>
    <name evidence="2" type="ORF">NPIL_703671</name>
</gene>
<keyword evidence="1" id="KW-0812">Transmembrane</keyword>
<dbReference type="EMBL" id="BMAW01097434">
    <property type="protein sequence ID" value="GFS79587.1"/>
    <property type="molecule type" value="Genomic_DNA"/>
</dbReference>
<keyword evidence="1" id="KW-0472">Membrane</keyword>
<name>A0A8X6MV81_NEPPI</name>
<feature type="transmembrane region" description="Helical" evidence="1">
    <location>
        <begin position="51"/>
        <end position="71"/>
    </location>
</feature>
<comment type="caution">
    <text evidence="2">The sequence shown here is derived from an EMBL/GenBank/DDBJ whole genome shotgun (WGS) entry which is preliminary data.</text>
</comment>
<proteinExistence type="predicted"/>